<keyword evidence="5 8" id="KW-1133">Transmembrane helix</keyword>
<comment type="caution">
    <text evidence="8">Lacks conserved residue(s) required for the propagation of feature annotation.</text>
</comment>
<feature type="transmembrane region" description="Helical" evidence="8">
    <location>
        <begin position="496"/>
        <end position="519"/>
    </location>
</feature>
<sequence>MITGGDLYNVLSAVVPLYVAMMLAYGSVKWWGILTPQQCMGVNRFVSIFAVPLLSFQFIAGNDPYAMNFRFIAADAVSKVSLLLALALWARYAKSGSLDWMITIFMLGTIPNTLVMGTPLLAAMYGAGPGSLTVQAVVLQCIIWYTLLLVMYEYRAARILIMEQFPDTAGSIASFKVDSDVISLDGTREPVLTETAFGDDGKLHVTVRRSVSVRSPTTSMQSGTQVHSSRSMGVLTPSSKALTPRPSNLTGAEIYSLHSSRNPTPRDSNFNHNEEFYSMMLMTSGKSPTRRQSNFTSSDVYSLQSSRAPTPRTSNFNEESFKEVVHTYPKGTTMINNSPRFAPPLYRGGGDPRSAQAYDDYSREDFSFGNRHNFKVEDIDKSGPRFDKFGSTSTTELRPKLPDDEDEEDKKDMPPTIVMVKLISVMTFRKLIRNPNTYSSIVGVVWSLVAFRWHFQMPLILHNSVHILSDAGLGMAMFSLGLFMGLQERILVCGTYWTIVGMGLRFLLGPALFAAASLLVGLRGVSLHVSIVQAALPQGIVPFVFAREYNVHPDILSTAVIFGMLIALPISLLYYILLGL</sequence>
<organism evidence="10 11">
    <name type="scientific">Sphagnum jensenii</name>
    <dbReference type="NCBI Taxonomy" id="128206"/>
    <lineage>
        <taxon>Eukaryota</taxon>
        <taxon>Viridiplantae</taxon>
        <taxon>Streptophyta</taxon>
        <taxon>Embryophyta</taxon>
        <taxon>Bryophyta</taxon>
        <taxon>Sphagnophytina</taxon>
        <taxon>Sphagnopsida</taxon>
        <taxon>Sphagnales</taxon>
        <taxon>Sphagnaceae</taxon>
        <taxon>Sphagnum</taxon>
    </lineage>
</organism>
<evidence type="ECO:0000256" key="6">
    <source>
        <dbReference type="ARBA" id="ARBA00023136"/>
    </source>
</evidence>
<comment type="function">
    <text evidence="8">May act as a component of the auxin efflux carrier.</text>
</comment>
<evidence type="ECO:0000256" key="7">
    <source>
        <dbReference type="ARBA" id="ARBA00023294"/>
    </source>
</evidence>
<dbReference type="PANTHER" id="PTHR31752:SF18">
    <property type="entry name" value="AUXIN EFFLUX CARRIER COMPONENT 1"/>
    <property type="match status" value="1"/>
</dbReference>
<feature type="transmembrane region" description="Helical" evidence="8">
    <location>
        <begin position="436"/>
        <end position="455"/>
    </location>
</feature>
<evidence type="ECO:0000256" key="5">
    <source>
        <dbReference type="ARBA" id="ARBA00022989"/>
    </source>
</evidence>
<comment type="caution">
    <text evidence="10">The sequence shown here is derived from an EMBL/GenBank/DDBJ whole genome shotgun (WGS) entry which is preliminary data.</text>
</comment>
<comment type="similarity">
    <text evidence="2 8">Belongs to the auxin efflux carrier (TC 2.A.69.1) family.</text>
</comment>
<feature type="compositionally biased region" description="Polar residues" evidence="9">
    <location>
        <begin position="220"/>
        <end position="247"/>
    </location>
</feature>
<evidence type="ECO:0000256" key="1">
    <source>
        <dbReference type="ARBA" id="ARBA00004141"/>
    </source>
</evidence>
<keyword evidence="11" id="KW-1185">Reference proteome</keyword>
<feature type="transmembrane region" description="Helical" evidence="8">
    <location>
        <begin position="40"/>
        <end position="59"/>
    </location>
</feature>
<dbReference type="PANTHER" id="PTHR31752">
    <property type="entry name" value="AUXIN EFFLUX CARRIER COMPONENT 1B-RELATED"/>
    <property type="match status" value="1"/>
</dbReference>
<keyword evidence="7 8" id="KW-0927">Auxin signaling pathway</keyword>
<evidence type="ECO:0000256" key="3">
    <source>
        <dbReference type="ARBA" id="ARBA00022448"/>
    </source>
</evidence>
<evidence type="ECO:0000256" key="2">
    <source>
        <dbReference type="ARBA" id="ARBA00009177"/>
    </source>
</evidence>
<feature type="transmembrane region" description="Helical" evidence="8">
    <location>
        <begin position="558"/>
        <end position="577"/>
    </location>
</feature>
<feature type="region of interest" description="Disordered" evidence="9">
    <location>
        <begin position="212"/>
        <end position="247"/>
    </location>
</feature>
<evidence type="ECO:0000256" key="8">
    <source>
        <dbReference type="RuleBase" id="RU362108"/>
    </source>
</evidence>
<gene>
    <name evidence="10" type="ORF">CSSPJE1EN1_LOCUS26010</name>
</gene>
<name>A0ABP0VAR5_9BRYO</name>
<keyword evidence="4 8" id="KW-0812">Transmembrane</keyword>
<dbReference type="Proteomes" id="UP001497444">
    <property type="component" value="Unassembled WGS sequence"/>
</dbReference>
<dbReference type="Pfam" id="PF03547">
    <property type="entry name" value="Mem_trans"/>
    <property type="match status" value="1"/>
</dbReference>
<dbReference type="InterPro" id="IPR014024">
    <property type="entry name" value="Auxin_eff_plant"/>
</dbReference>
<feature type="region of interest" description="Disordered" evidence="9">
    <location>
        <begin position="385"/>
        <end position="411"/>
    </location>
</feature>
<feature type="region of interest" description="Disordered" evidence="9">
    <location>
        <begin position="285"/>
        <end position="315"/>
    </location>
</feature>
<feature type="transmembrane region" description="Helical" evidence="8">
    <location>
        <begin position="71"/>
        <end position="90"/>
    </location>
</feature>
<comment type="subcellular location">
    <subcellularLocation>
        <location evidence="1 8">Membrane</location>
        <topology evidence="1 8">Multi-pass membrane protein</topology>
    </subcellularLocation>
</comment>
<feature type="transmembrane region" description="Helical" evidence="8">
    <location>
        <begin position="467"/>
        <end position="484"/>
    </location>
</feature>
<feature type="transmembrane region" description="Helical" evidence="8">
    <location>
        <begin position="6"/>
        <end position="28"/>
    </location>
</feature>
<dbReference type="InterPro" id="IPR051107">
    <property type="entry name" value="Auxin_Efflux_Carrier"/>
</dbReference>
<evidence type="ECO:0000256" key="9">
    <source>
        <dbReference type="SAM" id="MobiDB-lite"/>
    </source>
</evidence>
<dbReference type="EMBL" id="CAXAQS010000208">
    <property type="protein sequence ID" value="CAK9250632.1"/>
    <property type="molecule type" value="Genomic_DNA"/>
</dbReference>
<dbReference type="NCBIfam" id="TIGR00946">
    <property type="entry name" value="2a69"/>
    <property type="match status" value="1"/>
</dbReference>
<proteinExistence type="inferred from homology"/>
<reference evidence="10" key="1">
    <citation type="submission" date="2024-02" db="EMBL/GenBank/DDBJ databases">
        <authorList>
            <consortium name="ELIXIR-Norway"/>
            <consortium name="Elixir Norway"/>
        </authorList>
    </citation>
    <scope>NUCLEOTIDE SEQUENCE</scope>
</reference>
<keyword evidence="6 8" id="KW-0472">Membrane</keyword>
<keyword evidence="3 8" id="KW-0813">Transport</keyword>
<dbReference type="InterPro" id="IPR004776">
    <property type="entry name" value="Mem_transp_PIN-like"/>
</dbReference>
<evidence type="ECO:0000313" key="11">
    <source>
        <dbReference type="Proteomes" id="UP001497444"/>
    </source>
</evidence>
<accession>A0ABP0VAR5</accession>
<feature type="transmembrane region" description="Helical" evidence="8">
    <location>
        <begin position="132"/>
        <end position="152"/>
    </location>
</feature>
<evidence type="ECO:0000256" key="4">
    <source>
        <dbReference type="ARBA" id="ARBA00022692"/>
    </source>
</evidence>
<evidence type="ECO:0000313" key="10">
    <source>
        <dbReference type="EMBL" id="CAK9250632.1"/>
    </source>
</evidence>
<feature type="transmembrane region" description="Helical" evidence="8">
    <location>
        <begin position="102"/>
        <end position="126"/>
    </location>
</feature>
<protein>
    <recommendedName>
        <fullName evidence="8">Auxin efflux carrier component</fullName>
    </recommendedName>
</protein>